<keyword evidence="1" id="KW-1133">Transmembrane helix</keyword>
<proteinExistence type="predicted"/>
<reference evidence="2" key="1">
    <citation type="journal article" date="2014" name="Front. Microbiol.">
        <title>High frequency of phylogenetically diverse reductive dehalogenase-homologous genes in deep subseafloor sedimentary metagenomes.</title>
        <authorList>
            <person name="Kawai M."/>
            <person name="Futagami T."/>
            <person name="Toyoda A."/>
            <person name="Takaki Y."/>
            <person name="Nishi S."/>
            <person name="Hori S."/>
            <person name="Arai W."/>
            <person name="Tsubouchi T."/>
            <person name="Morono Y."/>
            <person name="Uchiyama I."/>
            <person name="Ito T."/>
            <person name="Fujiyama A."/>
            <person name="Inagaki F."/>
            <person name="Takami H."/>
        </authorList>
    </citation>
    <scope>NUCLEOTIDE SEQUENCE</scope>
    <source>
        <strain evidence="2">Expedition CK06-06</strain>
    </source>
</reference>
<accession>X1PCF0</accession>
<comment type="caution">
    <text evidence="2">The sequence shown here is derived from an EMBL/GenBank/DDBJ whole genome shotgun (WGS) entry which is preliminary data.</text>
</comment>
<evidence type="ECO:0000313" key="2">
    <source>
        <dbReference type="EMBL" id="GAI53972.1"/>
    </source>
</evidence>
<gene>
    <name evidence="2" type="ORF">S06H3_61605</name>
</gene>
<keyword evidence="1" id="KW-0472">Membrane</keyword>
<name>X1PCF0_9ZZZZ</name>
<feature type="transmembrane region" description="Helical" evidence="1">
    <location>
        <begin position="12"/>
        <end position="35"/>
    </location>
</feature>
<protein>
    <submittedName>
        <fullName evidence="2">Uncharacterized protein</fullName>
    </submittedName>
</protein>
<sequence>MWLTGFINDLLAPLQTFGIGLMAAGAALIIVSIVYPRLRPVEDEQISESGGY</sequence>
<keyword evidence="1" id="KW-0812">Transmembrane</keyword>
<dbReference type="EMBL" id="BARV01040434">
    <property type="protein sequence ID" value="GAI53972.1"/>
    <property type="molecule type" value="Genomic_DNA"/>
</dbReference>
<evidence type="ECO:0000256" key="1">
    <source>
        <dbReference type="SAM" id="Phobius"/>
    </source>
</evidence>
<dbReference type="AlphaFoldDB" id="X1PCF0"/>
<organism evidence="2">
    <name type="scientific">marine sediment metagenome</name>
    <dbReference type="NCBI Taxonomy" id="412755"/>
    <lineage>
        <taxon>unclassified sequences</taxon>
        <taxon>metagenomes</taxon>
        <taxon>ecological metagenomes</taxon>
    </lineage>
</organism>